<dbReference type="InterPro" id="IPR036890">
    <property type="entry name" value="HATPase_C_sf"/>
</dbReference>
<dbReference type="Gene3D" id="3.30.565.10">
    <property type="entry name" value="Histidine kinase-like ATPase, C-terminal domain"/>
    <property type="match status" value="1"/>
</dbReference>
<dbReference type="InterPro" id="IPR003594">
    <property type="entry name" value="HATPase_dom"/>
</dbReference>
<evidence type="ECO:0000256" key="1">
    <source>
        <dbReference type="ARBA" id="ARBA00000085"/>
    </source>
</evidence>
<dbReference type="SMART" id="SM00387">
    <property type="entry name" value="HATPase_c"/>
    <property type="match status" value="1"/>
</dbReference>
<evidence type="ECO:0000256" key="8">
    <source>
        <dbReference type="ARBA" id="ARBA00023012"/>
    </source>
</evidence>
<accession>A0A1H7WMI0</accession>
<evidence type="ECO:0000256" key="5">
    <source>
        <dbReference type="ARBA" id="ARBA00022741"/>
    </source>
</evidence>
<proteinExistence type="predicted"/>
<evidence type="ECO:0000313" key="11">
    <source>
        <dbReference type="Proteomes" id="UP000198553"/>
    </source>
</evidence>
<dbReference type="InterPro" id="IPR003018">
    <property type="entry name" value="GAF"/>
</dbReference>
<dbReference type="GO" id="GO:0005524">
    <property type="term" value="F:ATP binding"/>
    <property type="evidence" value="ECO:0007669"/>
    <property type="project" value="UniProtKB-KW"/>
</dbReference>
<dbReference type="InterPro" id="IPR003661">
    <property type="entry name" value="HisK_dim/P_dom"/>
</dbReference>
<keyword evidence="8" id="KW-0902">Two-component regulatory system</keyword>
<name>A0A1H7WMI0_9BACI</name>
<dbReference type="InterPro" id="IPR036097">
    <property type="entry name" value="HisK_dim/P_sf"/>
</dbReference>
<dbReference type="Pfam" id="PF02518">
    <property type="entry name" value="HATPase_c"/>
    <property type="match status" value="1"/>
</dbReference>
<dbReference type="Proteomes" id="UP000198553">
    <property type="component" value="Unassembled WGS sequence"/>
</dbReference>
<dbReference type="InterPro" id="IPR004358">
    <property type="entry name" value="Sig_transdc_His_kin-like_C"/>
</dbReference>
<dbReference type="OrthoDB" id="9784397at2"/>
<dbReference type="PANTHER" id="PTHR43065">
    <property type="entry name" value="SENSOR HISTIDINE KINASE"/>
    <property type="match status" value="1"/>
</dbReference>
<dbReference type="Pfam" id="PF00512">
    <property type="entry name" value="HisKA"/>
    <property type="match status" value="1"/>
</dbReference>
<evidence type="ECO:0000256" key="6">
    <source>
        <dbReference type="ARBA" id="ARBA00022777"/>
    </source>
</evidence>
<organism evidence="10 11">
    <name type="scientific">Mesobacillus persicus</name>
    <dbReference type="NCBI Taxonomy" id="930146"/>
    <lineage>
        <taxon>Bacteria</taxon>
        <taxon>Bacillati</taxon>
        <taxon>Bacillota</taxon>
        <taxon>Bacilli</taxon>
        <taxon>Bacillales</taxon>
        <taxon>Bacillaceae</taxon>
        <taxon>Mesobacillus</taxon>
    </lineage>
</organism>
<evidence type="ECO:0000256" key="2">
    <source>
        <dbReference type="ARBA" id="ARBA00012438"/>
    </source>
</evidence>
<dbReference type="CDD" id="cd00082">
    <property type="entry name" value="HisKA"/>
    <property type="match status" value="1"/>
</dbReference>
<reference evidence="11" key="1">
    <citation type="submission" date="2016-10" db="EMBL/GenBank/DDBJ databases">
        <authorList>
            <person name="Varghese N."/>
            <person name="Submissions S."/>
        </authorList>
    </citation>
    <scope>NUCLEOTIDE SEQUENCE [LARGE SCALE GENOMIC DNA]</scope>
    <source>
        <strain evidence="11">B48,IBRC-M 10115,DSM 25386,CECT 8001</strain>
    </source>
</reference>
<dbReference type="PANTHER" id="PTHR43065:SF46">
    <property type="entry name" value="C4-DICARBOXYLATE TRANSPORT SENSOR PROTEIN DCTB"/>
    <property type="match status" value="1"/>
</dbReference>
<evidence type="ECO:0000256" key="3">
    <source>
        <dbReference type="ARBA" id="ARBA00022553"/>
    </source>
</evidence>
<dbReference type="Gene3D" id="1.10.287.130">
    <property type="match status" value="1"/>
</dbReference>
<evidence type="ECO:0000256" key="4">
    <source>
        <dbReference type="ARBA" id="ARBA00022679"/>
    </source>
</evidence>
<dbReference type="SUPFAM" id="SSF55785">
    <property type="entry name" value="PYP-like sensor domain (PAS domain)"/>
    <property type="match status" value="1"/>
</dbReference>
<dbReference type="GO" id="GO:0000155">
    <property type="term" value="F:phosphorelay sensor kinase activity"/>
    <property type="evidence" value="ECO:0007669"/>
    <property type="project" value="InterPro"/>
</dbReference>
<dbReference type="SMART" id="SM00065">
    <property type="entry name" value="GAF"/>
    <property type="match status" value="1"/>
</dbReference>
<dbReference type="SUPFAM" id="SSF47384">
    <property type="entry name" value="Homodimeric domain of signal transducing histidine kinase"/>
    <property type="match status" value="1"/>
</dbReference>
<keyword evidence="3" id="KW-0597">Phosphoprotein</keyword>
<dbReference type="STRING" id="930146.SAMN05192533_101477"/>
<dbReference type="InterPro" id="IPR005467">
    <property type="entry name" value="His_kinase_dom"/>
</dbReference>
<dbReference type="Gene3D" id="3.30.450.40">
    <property type="match status" value="1"/>
</dbReference>
<dbReference type="Gene3D" id="3.30.450.20">
    <property type="entry name" value="PAS domain"/>
    <property type="match status" value="1"/>
</dbReference>
<dbReference type="PROSITE" id="PS50109">
    <property type="entry name" value="HIS_KIN"/>
    <property type="match status" value="1"/>
</dbReference>
<evidence type="ECO:0000313" key="10">
    <source>
        <dbReference type="EMBL" id="SEM22117.1"/>
    </source>
</evidence>
<comment type="catalytic activity">
    <reaction evidence="1">
        <text>ATP + protein L-histidine = ADP + protein N-phospho-L-histidine.</text>
        <dbReference type="EC" id="2.7.13.3"/>
    </reaction>
</comment>
<keyword evidence="4" id="KW-0808">Transferase</keyword>
<dbReference type="SMART" id="SM00388">
    <property type="entry name" value="HisKA"/>
    <property type="match status" value="1"/>
</dbReference>
<keyword evidence="5" id="KW-0547">Nucleotide-binding</keyword>
<keyword evidence="6 10" id="KW-0418">Kinase</keyword>
<dbReference type="AlphaFoldDB" id="A0A1H7WMI0"/>
<dbReference type="RefSeq" id="WP_090740752.1">
    <property type="nucleotide sequence ID" value="NZ_FOBW01000001.1"/>
</dbReference>
<dbReference type="InterPro" id="IPR029016">
    <property type="entry name" value="GAF-like_dom_sf"/>
</dbReference>
<dbReference type="InterPro" id="IPR035965">
    <property type="entry name" value="PAS-like_dom_sf"/>
</dbReference>
<dbReference type="SUPFAM" id="SSF55781">
    <property type="entry name" value="GAF domain-like"/>
    <property type="match status" value="1"/>
</dbReference>
<gene>
    <name evidence="10" type="ORF">SAMN05192533_101477</name>
</gene>
<sequence length="547" mass="61567">MRNREEMIEYLTGVQSSKRNYYTELKKTVSELEKKNMQLEIINDVVKGFNVEMSMDEMLKNVLEKLETIFAIHQISLSVVEGSKLVRSNVYPSTMIDFPAMGAIPEQDSLYWHVVRSGKPLFYRTSDNNKWREDQFLLKLGMASLFLFPLVNKGKVFGLLALASKTMEDHHSSDLTFFQQLSDQVAVCMQNARLYNEVLDTKKHWEETFQAVSEAIITVGMHGDILQANQATYQYFPDIENLTGLYVDDLLFLKTENPFRISMANGVPSSAELHLQEKICECYCYPVFDDADQLYAAIIYIKDVTAKRRIEVQLVQSGKLAAIGEMAAGVAHELNNPLTAIMGNSQLLLRKLDLNGSQYKLLEDIYECGKRSKNIIRNLLTFSRQEEYLFDQCSVNEAVEQVLSLVGNQLHKLMIEIETELDPSLPIIEGSGQQIGQIILNLLLNAKDALEESEQEKKKIKIHTSVQNVDELKWIVLTVEDNGIGIEEAVVADIFHPFYTTKNAIKGTGLGLSVSLGIAEAHGGTLKAESTATKGSSFHLFLPVPTC</sequence>
<dbReference type="EC" id="2.7.13.3" evidence="2"/>
<keyword evidence="11" id="KW-1185">Reference proteome</keyword>
<evidence type="ECO:0000256" key="7">
    <source>
        <dbReference type="ARBA" id="ARBA00022840"/>
    </source>
</evidence>
<dbReference type="Pfam" id="PF13185">
    <property type="entry name" value="GAF_2"/>
    <property type="match status" value="1"/>
</dbReference>
<dbReference type="PRINTS" id="PR00344">
    <property type="entry name" value="BCTRLSENSOR"/>
</dbReference>
<dbReference type="EMBL" id="FOBW01000001">
    <property type="protein sequence ID" value="SEM22117.1"/>
    <property type="molecule type" value="Genomic_DNA"/>
</dbReference>
<protein>
    <recommendedName>
        <fullName evidence="2">histidine kinase</fullName>
        <ecNumber evidence="2">2.7.13.3</ecNumber>
    </recommendedName>
</protein>
<feature type="domain" description="Histidine kinase" evidence="9">
    <location>
        <begin position="329"/>
        <end position="546"/>
    </location>
</feature>
<keyword evidence="7" id="KW-0067">ATP-binding</keyword>
<dbReference type="SUPFAM" id="SSF55874">
    <property type="entry name" value="ATPase domain of HSP90 chaperone/DNA topoisomerase II/histidine kinase"/>
    <property type="match status" value="1"/>
</dbReference>
<evidence type="ECO:0000259" key="9">
    <source>
        <dbReference type="PROSITE" id="PS50109"/>
    </source>
</evidence>